<dbReference type="AlphaFoldDB" id="A0A5K1I8I0"/>
<dbReference type="Proteomes" id="UP000326725">
    <property type="component" value="Unassembled WGS sequence"/>
</dbReference>
<sequence>MANLALALSERQARLETLAARINAGATEQAPATLTFYAEPQPASPDTALAGQVVLAVVECPIPFEDEIVNAVLTTAPFDEVLATEAGIAAWARLRDSAGAVKADLTVGVEGSGANIEITQTQFYAGVIVEITSGTIAEA</sequence>
<keyword evidence="2" id="KW-1185">Reference proteome</keyword>
<reference evidence="1 2" key="1">
    <citation type="submission" date="2019-09" db="EMBL/GenBank/DDBJ databases">
        <authorList>
            <person name="Criscuolo A."/>
        </authorList>
    </citation>
    <scope>NUCLEOTIDE SEQUENCE [LARGE SCALE GENOMIC DNA]</scope>
    <source>
        <strain evidence="2">3(2)</strain>
    </source>
</reference>
<dbReference type="EMBL" id="CABVOU010000039">
    <property type="protein sequence ID" value="VVZ96517.1"/>
    <property type="molecule type" value="Genomic_DNA"/>
</dbReference>
<proteinExistence type="predicted"/>
<protein>
    <submittedName>
        <fullName evidence="1">Uncharacterized protein</fullName>
    </submittedName>
</protein>
<organism evidence="1 2">
    <name type="scientific">Halomonas lysinitropha</name>
    <dbReference type="NCBI Taxonomy" id="2607506"/>
    <lineage>
        <taxon>Bacteria</taxon>
        <taxon>Pseudomonadati</taxon>
        <taxon>Pseudomonadota</taxon>
        <taxon>Gammaproteobacteria</taxon>
        <taxon>Oceanospirillales</taxon>
        <taxon>Halomonadaceae</taxon>
        <taxon>Halomonas</taxon>
    </lineage>
</organism>
<name>A0A5K1I8I0_9GAMM</name>
<dbReference type="RefSeq" id="WP_151444301.1">
    <property type="nucleotide sequence ID" value="NZ_CABVOU010000039.1"/>
</dbReference>
<accession>A0A5K1I8I0</accession>
<evidence type="ECO:0000313" key="2">
    <source>
        <dbReference type="Proteomes" id="UP000326725"/>
    </source>
</evidence>
<evidence type="ECO:0000313" key="1">
    <source>
        <dbReference type="EMBL" id="VVZ96517.1"/>
    </source>
</evidence>
<gene>
    <name evidence="1" type="ORF">HALO32_02618</name>
</gene>